<organism evidence="4 7">
    <name type="scientific">Methylopila capsulata</name>
    <dbReference type="NCBI Taxonomy" id="61654"/>
    <lineage>
        <taxon>Bacteria</taxon>
        <taxon>Pseudomonadati</taxon>
        <taxon>Pseudomonadota</taxon>
        <taxon>Alphaproteobacteria</taxon>
        <taxon>Hyphomicrobiales</taxon>
        <taxon>Methylopilaceae</taxon>
        <taxon>Methylopila</taxon>
    </lineage>
</organism>
<comment type="caution">
    <text evidence="4">The sequence shown here is derived from an EMBL/GenBank/DDBJ whole genome shotgun (WGS) entry which is preliminary data.</text>
</comment>
<protein>
    <submittedName>
        <fullName evidence="4">Methyltransferase</fullName>
    </submittedName>
    <submittedName>
        <fullName evidence="5">tRNA1(Val) A37 N6-methylase TrmN6</fullName>
    </submittedName>
</protein>
<evidence type="ECO:0000259" key="3">
    <source>
        <dbReference type="Pfam" id="PF05175"/>
    </source>
</evidence>
<dbReference type="InterPro" id="IPR007848">
    <property type="entry name" value="Small_mtfrase_dom"/>
</dbReference>
<evidence type="ECO:0000256" key="2">
    <source>
        <dbReference type="ARBA" id="ARBA00022691"/>
    </source>
</evidence>
<reference evidence="4" key="3">
    <citation type="submission" date="2023-01" db="EMBL/GenBank/DDBJ databases">
        <authorList>
            <person name="Sun Q."/>
            <person name="Evtushenko L."/>
        </authorList>
    </citation>
    <scope>NUCLEOTIDE SEQUENCE</scope>
    <source>
        <strain evidence="4">VKM B-1606</strain>
    </source>
</reference>
<evidence type="ECO:0000313" key="5">
    <source>
        <dbReference type="EMBL" id="MBM7851075.1"/>
    </source>
</evidence>
<keyword evidence="1 4" id="KW-0489">Methyltransferase</keyword>
<evidence type="ECO:0000256" key="1">
    <source>
        <dbReference type="ARBA" id="ARBA00022603"/>
    </source>
</evidence>
<keyword evidence="2" id="KW-0949">S-adenosyl-L-methionine</keyword>
<dbReference type="Proteomes" id="UP000758856">
    <property type="component" value="Unassembled WGS sequence"/>
</dbReference>
<evidence type="ECO:0000313" key="7">
    <source>
        <dbReference type="Proteomes" id="UP001143400"/>
    </source>
</evidence>
<dbReference type="RefSeq" id="WP_204949499.1">
    <property type="nucleotide sequence ID" value="NZ_BSFF01000001.1"/>
</dbReference>
<reference evidence="4" key="1">
    <citation type="journal article" date="2014" name="Int. J. Syst. Evol. Microbiol.">
        <title>Complete genome sequence of Corynebacterium casei LMG S-19264T (=DSM 44701T), isolated from a smear-ripened cheese.</title>
        <authorList>
            <consortium name="US DOE Joint Genome Institute (JGI-PGF)"/>
            <person name="Walter F."/>
            <person name="Albersmeier A."/>
            <person name="Kalinowski J."/>
            <person name="Ruckert C."/>
        </authorList>
    </citation>
    <scope>NUCLEOTIDE SEQUENCE</scope>
    <source>
        <strain evidence="4">VKM B-1606</strain>
    </source>
</reference>
<dbReference type="Proteomes" id="UP001143400">
    <property type="component" value="Unassembled WGS sequence"/>
</dbReference>
<dbReference type="PANTHER" id="PTHR47739">
    <property type="entry name" value="TRNA1(VAL) (ADENINE(37)-N6)-METHYLTRANSFERASE"/>
    <property type="match status" value="1"/>
</dbReference>
<keyword evidence="1 4" id="KW-0808">Transferase</keyword>
<dbReference type="InterPro" id="IPR050210">
    <property type="entry name" value="tRNA_Adenine-N(6)_MTase"/>
</dbReference>
<evidence type="ECO:0000313" key="4">
    <source>
        <dbReference type="EMBL" id="GLK54133.1"/>
    </source>
</evidence>
<sequence>MSGDLSDDLFFGGRLKLLQPRKGHRVGTDAALLTAAARGRMADGARVADFGAGVGAVGLSLALSGAGRMTLVEIDPATAGIAAENIRRNGLDDTVELRICNVADVGRRDGSPRRDSLDLVVANPPFDATRRFRASPDADKARAHAADEGLVEIWMRAAARVLRPGGGLVMIHRPEAIGELVARAEGRFGEARLRAVHARADEPAIRVLFAARKGSRGALALLPPFVLHGEGDGFTPEAMDVQRGRAALAMDDMKTPAARAGVRVGADGPDQ</sequence>
<dbReference type="Pfam" id="PF05175">
    <property type="entry name" value="MTS"/>
    <property type="match status" value="1"/>
</dbReference>
<dbReference type="InterPro" id="IPR029063">
    <property type="entry name" value="SAM-dependent_MTases_sf"/>
</dbReference>
<dbReference type="GO" id="GO:0008168">
    <property type="term" value="F:methyltransferase activity"/>
    <property type="evidence" value="ECO:0007669"/>
    <property type="project" value="UniProtKB-KW"/>
</dbReference>
<dbReference type="CDD" id="cd02440">
    <property type="entry name" value="AdoMet_MTases"/>
    <property type="match status" value="1"/>
</dbReference>
<dbReference type="GO" id="GO:0032259">
    <property type="term" value="P:methylation"/>
    <property type="evidence" value="ECO:0007669"/>
    <property type="project" value="UniProtKB-KW"/>
</dbReference>
<feature type="domain" description="Methyltransferase small" evidence="3">
    <location>
        <begin position="43"/>
        <end position="173"/>
    </location>
</feature>
<dbReference type="EMBL" id="JAFBCY010000002">
    <property type="protein sequence ID" value="MBM7851075.1"/>
    <property type="molecule type" value="Genomic_DNA"/>
</dbReference>
<name>A0A9W6MQC9_9HYPH</name>
<keyword evidence="6" id="KW-1185">Reference proteome</keyword>
<gene>
    <name evidence="4" type="ORF">GCM10008170_01520</name>
    <name evidence="5" type="ORF">JOD31_001300</name>
</gene>
<dbReference type="Gene3D" id="3.40.50.150">
    <property type="entry name" value="Vaccinia Virus protein VP39"/>
    <property type="match status" value="1"/>
</dbReference>
<evidence type="ECO:0000313" key="6">
    <source>
        <dbReference type="Proteomes" id="UP000758856"/>
    </source>
</evidence>
<accession>A0A9W6MQC9</accession>
<dbReference type="PANTHER" id="PTHR47739:SF1">
    <property type="entry name" value="TRNA1(VAL) (ADENINE(37)-N6)-METHYLTRANSFERASE"/>
    <property type="match status" value="1"/>
</dbReference>
<dbReference type="SUPFAM" id="SSF53335">
    <property type="entry name" value="S-adenosyl-L-methionine-dependent methyltransferases"/>
    <property type="match status" value="1"/>
</dbReference>
<dbReference type="EMBL" id="BSFF01000001">
    <property type="protein sequence ID" value="GLK54133.1"/>
    <property type="molecule type" value="Genomic_DNA"/>
</dbReference>
<dbReference type="AlphaFoldDB" id="A0A9W6MQC9"/>
<proteinExistence type="predicted"/>
<reference evidence="5 6" key="2">
    <citation type="submission" date="2021-01" db="EMBL/GenBank/DDBJ databases">
        <title>Genomic Encyclopedia of Type Strains, Phase IV (KMG-IV): sequencing the most valuable type-strain genomes for metagenomic binning, comparative biology and taxonomic classification.</title>
        <authorList>
            <person name="Goeker M."/>
        </authorList>
    </citation>
    <scope>NUCLEOTIDE SEQUENCE [LARGE SCALE GENOMIC DNA]</scope>
    <source>
        <strain evidence="5 6">DSM 6130</strain>
    </source>
</reference>